<dbReference type="PROSITE" id="PS00022">
    <property type="entry name" value="EGF_1"/>
    <property type="match status" value="1"/>
</dbReference>
<keyword evidence="1" id="KW-0245">EGF-like domain</keyword>
<accession>A0A8X6H1Y3</accession>
<proteinExistence type="predicted"/>
<dbReference type="Proteomes" id="UP000887116">
    <property type="component" value="Unassembled WGS sequence"/>
</dbReference>
<gene>
    <name evidence="4" type="primary">AVEN_32802_1</name>
    <name evidence="4" type="ORF">TNCT_175531</name>
</gene>
<name>A0A8X6H1Y3_TRICU</name>
<evidence type="ECO:0000259" key="3">
    <source>
        <dbReference type="PROSITE" id="PS50026"/>
    </source>
</evidence>
<evidence type="ECO:0000313" key="4">
    <source>
        <dbReference type="EMBL" id="GFR15557.1"/>
    </source>
</evidence>
<keyword evidence="2" id="KW-1133">Transmembrane helix</keyword>
<keyword evidence="5" id="KW-1185">Reference proteome</keyword>
<comment type="caution">
    <text evidence="4">The sequence shown here is derived from an EMBL/GenBank/DDBJ whole genome shotgun (WGS) entry which is preliminary data.</text>
</comment>
<evidence type="ECO:0000256" key="2">
    <source>
        <dbReference type="SAM" id="Phobius"/>
    </source>
</evidence>
<reference evidence="4" key="1">
    <citation type="submission" date="2020-07" db="EMBL/GenBank/DDBJ databases">
        <title>Multicomponent nature underlies the extraordinary mechanical properties of spider dragline silk.</title>
        <authorList>
            <person name="Kono N."/>
            <person name="Nakamura H."/>
            <person name="Mori M."/>
            <person name="Yoshida Y."/>
            <person name="Ohtoshi R."/>
            <person name="Malay A.D."/>
            <person name="Moran D.A.P."/>
            <person name="Tomita M."/>
            <person name="Numata K."/>
            <person name="Arakawa K."/>
        </authorList>
    </citation>
    <scope>NUCLEOTIDE SEQUENCE</scope>
</reference>
<comment type="caution">
    <text evidence="1">Lacks conserved residue(s) required for the propagation of feature annotation.</text>
</comment>
<evidence type="ECO:0000313" key="5">
    <source>
        <dbReference type="Proteomes" id="UP000887116"/>
    </source>
</evidence>
<sequence>MKRSTDCFAAFAYVISILFVVYTCGAIADNLGEGSIDGAFLNDLKNEPNVLDTQKSLLQKAETQCSKDSDCHYAGKCTKRDGELKVCECRTGTSGSLCQDVEGCIANPNMCGNGTDVQCIFDVVREKAICKCDNTSKEFDQTTKTCRVPCEDDDDCGLNGRCSKKFCRCRLGASGDFCENIDQCQSKEVDCGSAPGVICALGEKGQAYCICEYITQGYDYDTKTCKACNCGENYISCKFENGTKTCFCKGSYAQRFSECACKCFFQFIMRKFYAYLF</sequence>
<protein>
    <recommendedName>
        <fullName evidence="3">EGF-like domain-containing protein</fullName>
    </recommendedName>
</protein>
<keyword evidence="1" id="KW-1015">Disulfide bond</keyword>
<feature type="transmembrane region" description="Helical" evidence="2">
    <location>
        <begin position="7"/>
        <end position="28"/>
    </location>
</feature>
<dbReference type="OrthoDB" id="6437383at2759"/>
<dbReference type="AlphaFoldDB" id="A0A8X6H1Y3"/>
<keyword evidence="2" id="KW-0812">Transmembrane</keyword>
<dbReference type="PROSITE" id="PS50026">
    <property type="entry name" value="EGF_3"/>
    <property type="match status" value="1"/>
</dbReference>
<dbReference type="EMBL" id="BMAO01007386">
    <property type="protein sequence ID" value="GFR15557.1"/>
    <property type="molecule type" value="Genomic_DNA"/>
</dbReference>
<feature type="domain" description="EGF-like" evidence="3">
    <location>
        <begin position="61"/>
        <end position="99"/>
    </location>
</feature>
<evidence type="ECO:0000256" key="1">
    <source>
        <dbReference type="PROSITE-ProRule" id="PRU00076"/>
    </source>
</evidence>
<feature type="disulfide bond" evidence="1">
    <location>
        <begin position="89"/>
        <end position="98"/>
    </location>
</feature>
<dbReference type="InterPro" id="IPR000742">
    <property type="entry name" value="EGF"/>
</dbReference>
<keyword evidence="2" id="KW-0472">Membrane</keyword>
<organism evidence="4 5">
    <name type="scientific">Trichonephila clavata</name>
    <name type="common">Joro spider</name>
    <name type="synonym">Nephila clavata</name>
    <dbReference type="NCBI Taxonomy" id="2740835"/>
    <lineage>
        <taxon>Eukaryota</taxon>
        <taxon>Metazoa</taxon>
        <taxon>Ecdysozoa</taxon>
        <taxon>Arthropoda</taxon>
        <taxon>Chelicerata</taxon>
        <taxon>Arachnida</taxon>
        <taxon>Araneae</taxon>
        <taxon>Araneomorphae</taxon>
        <taxon>Entelegynae</taxon>
        <taxon>Araneoidea</taxon>
        <taxon>Nephilidae</taxon>
        <taxon>Trichonephila</taxon>
    </lineage>
</organism>